<evidence type="ECO:0000256" key="2">
    <source>
        <dbReference type="ARBA" id="ARBA00022676"/>
    </source>
</evidence>
<evidence type="ECO:0000256" key="4">
    <source>
        <dbReference type="ARBA" id="ARBA00047475"/>
    </source>
</evidence>
<feature type="signal peptide" evidence="6">
    <location>
        <begin position="1"/>
        <end position="17"/>
    </location>
</feature>
<evidence type="ECO:0000256" key="6">
    <source>
        <dbReference type="RuleBase" id="RU362059"/>
    </source>
</evidence>
<evidence type="ECO:0000313" key="7">
    <source>
        <dbReference type="Proteomes" id="UP000887566"/>
    </source>
</evidence>
<keyword evidence="6" id="KW-0812">Transmembrane</keyword>
<dbReference type="AlphaFoldDB" id="A0A914XFH4"/>
<dbReference type="Pfam" id="PF00201">
    <property type="entry name" value="UDPGT"/>
    <property type="match status" value="1"/>
</dbReference>
<evidence type="ECO:0000256" key="1">
    <source>
        <dbReference type="ARBA" id="ARBA00009995"/>
    </source>
</evidence>
<evidence type="ECO:0000256" key="5">
    <source>
        <dbReference type="RuleBase" id="RU003718"/>
    </source>
</evidence>
<accession>A0A914XFH4</accession>
<evidence type="ECO:0000256" key="3">
    <source>
        <dbReference type="ARBA" id="ARBA00022679"/>
    </source>
</evidence>
<keyword evidence="3 5" id="KW-0808">Transferase</keyword>
<dbReference type="PANTHER" id="PTHR48043">
    <property type="entry name" value="EG:EG0003.4 PROTEIN-RELATED"/>
    <property type="match status" value="1"/>
</dbReference>
<keyword evidence="7" id="KW-1185">Reference proteome</keyword>
<dbReference type="GO" id="GO:0015020">
    <property type="term" value="F:glucuronosyltransferase activity"/>
    <property type="evidence" value="ECO:0007669"/>
    <property type="project" value="UniProtKB-EC"/>
</dbReference>
<dbReference type="PANTHER" id="PTHR48043:SF145">
    <property type="entry name" value="FI06409P-RELATED"/>
    <property type="match status" value="1"/>
</dbReference>
<dbReference type="GO" id="GO:0016020">
    <property type="term" value="C:membrane"/>
    <property type="evidence" value="ECO:0007669"/>
    <property type="project" value="UniProtKB-SubCell"/>
</dbReference>
<keyword evidence="6" id="KW-0732">Signal</keyword>
<dbReference type="Proteomes" id="UP000887566">
    <property type="component" value="Unplaced"/>
</dbReference>
<dbReference type="PROSITE" id="PS00375">
    <property type="entry name" value="UDPGT"/>
    <property type="match status" value="1"/>
</dbReference>
<keyword evidence="6" id="KW-1133">Transmembrane helix</keyword>
<comment type="similarity">
    <text evidence="1 5">Belongs to the UDP-glycosyltransferase family.</text>
</comment>
<dbReference type="WBParaSite" id="PSAMB.scaffold787size41389.g8688.t1">
    <property type="protein sequence ID" value="PSAMB.scaffold787size41389.g8688.t1"/>
    <property type="gene ID" value="PSAMB.scaffold787size41389.g8688"/>
</dbReference>
<dbReference type="Gene3D" id="3.40.50.2000">
    <property type="entry name" value="Glycogen Phosphorylase B"/>
    <property type="match status" value="2"/>
</dbReference>
<dbReference type="SUPFAM" id="SSF53756">
    <property type="entry name" value="UDP-Glycosyltransferase/glycogen phosphorylase"/>
    <property type="match status" value="1"/>
</dbReference>
<name>A0A914XFH4_9BILA</name>
<dbReference type="InterPro" id="IPR002213">
    <property type="entry name" value="UDP_glucos_trans"/>
</dbReference>
<keyword evidence="2 5" id="KW-0328">Glycosyltransferase</keyword>
<comment type="subcellular location">
    <subcellularLocation>
        <location evidence="6">Membrane</location>
        <topology evidence="6">Single-pass membrane protein</topology>
    </subcellularLocation>
</comment>
<protein>
    <recommendedName>
        <fullName evidence="6">UDP-glucuronosyltransferase</fullName>
        <ecNumber evidence="6">2.4.1.17</ecNumber>
    </recommendedName>
</protein>
<keyword evidence="6" id="KW-0472">Membrane</keyword>
<evidence type="ECO:0000313" key="8">
    <source>
        <dbReference type="WBParaSite" id="PSAMB.scaffold787size41389.g8688.t1"/>
    </source>
</evidence>
<organism evidence="7 8">
    <name type="scientific">Plectus sambesii</name>
    <dbReference type="NCBI Taxonomy" id="2011161"/>
    <lineage>
        <taxon>Eukaryota</taxon>
        <taxon>Metazoa</taxon>
        <taxon>Ecdysozoa</taxon>
        <taxon>Nematoda</taxon>
        <taxon>Chromadorea</taxon>
        <taxon>Plectida</taxon>
        <taxon>Plectina</taxon>
        <taxon>Plectoidea</taxon>
        <taxon>Plectidae</taxon>
        <taxon>Plectus</taxon>
    </lineage>
</organism>
<feature type="chain" id="PRO_5038167980" description="UDP-glucuronosyltransferase" evidence="6">
    <location>
        <begin position="18"/>
        <end position="523"/>
    </location>
</feature>
<proteinExistence type="inferred from homology"/>
<dbReference type="CDD" id="cd03784">
    <property type="entry name" value="GT1_Gtf-like"/>
    <property type="match status" value="1"/>
</dbReference>
<dbReference type="InterPro" id="IPR035595">
    <property type="entry name" value="UDP_glycos_trans_CS"/>
</dbReference>
<comment type="catalytic activity">
    <reaction evidence="4 6">
        <text>glucuronate acceptor + UDP-alpha-D-glucuronate = acceptor beta-D-glucuronoside + UDP + H(+)</text>
        <dbReference type="Rhea" id="RHEA:21032"/>
        <dbReference type="ChEBI" id="CHEBI:15378"/>
        <dbReference type="ChEBI" id="CHEBI:58052"/>
        <dbReference type="ChEBI" id="CHEBI:58223"/>
        <dbReference type="ChEBI" id="CHEBI:132367"/>
        <dbReference type="ChEBI" id="CHEBI:132368"/>
        <dbReference type="EC" id="2.4.1.17"/>
    </reaction>
</comment>
<reference evidence="8" key="1">
    <citation type="submission" date="2022-11" db="UniProtKB">
        <authorList>
            <consortium name="WormBaseParasite"/>
        </authorList>
    </citation>
    <scope>IDENTIFICATION</scope>
</reference>
<dbReference type="FunFam" id="3.40.50.2000:FF:000021">
    <property type="entry name" value="UDP-glucuronosyltransferase"/>
    <property type="match status" value="1"/>
</dbReference>
<dbReference type="InterPro" id="IPR050271">
    <property type="entry name" value="UDP-glycosyltransferase"/>
</dbReference>
<dbReference type="EC" id="2.4.1.17" evidence="6"/>
<sequence length="523" mass="58324">MIKTLLLFVASLQVCATYKILVYSPGLSNSHLMFNGRIADLLIKAGHDVLIYKPELSALANKNGSDIARMLVVDVGVKEKWAKTFEKYDDMIFKGSGMSLLDFLEFQKLTVETCNAQLKRKDIMDILRAEKFDLAISETMEFCSYGIFHHLNIPSNIVLSPGPLMDYMADAFGFPAAASHVPNILAGFTDEMTYVERAKNLLASNALTYMGTYVASLTTKVFRNHFGNDFPEIYELLGRSPLVLVNSVEILDFTRPVLHKLVYIGGIGMNKPKPITKKLTKIVESGKKGTVLFSMGSVVKLHNAPLEMKSAIIQALAKFEDYNFIVKTESSDKEMAELASNVKNVFLESWVPQVDLLGHPNVKAFVTHGGQNSILETVYAGKPVLTIPCFGDQFRNAATVVRKGFGTRVPSMSALTVDSLTAALHDLLNNEKYEISARRLSSMLEKKPVKSEELVVKWTEFVAEFKQLPELESYARQLNFLQLTSLDILAPFTLVLALALFVLYKVLHALTRFFFGSSKLKKE</sequence>
<feature type="transmembrane region" description="Helical" evidence="6">
    <location>
        <begin position="488"/>
        <end position="515"/>
    </location>
</feature>